<gene>
    <name evidence="14" type="ORF">G2W53_042074</name>
</gene>
<dbReference type="OrthoDB" id="6159439at2759"/>
<dbReference type="GO" id="GO:0043565">
    <property type="term" value="F:sequence-specific DNA binding"/>
    <property type="evidence" value="ECO:0007669"/>
    <property type="project" value="InterPro"/>
</dbReference>
<dbReference type="InterPro" id="IPR001356">
    <property type="entry name" value="HD"/>
</dbReference>
<comment type="caution">
    <text evidence="14">The sequence shown here is derived from an EMBL/GenBank/DDBJ whole genome shotgun (WGS) entry which is preliminary data.</text>
</comment>
<evidence type="ECO:0000256" key="8">
    <source>
        <dbReference type="PROSITE-ProRule" id="PRU00108"/>
    </source>
</evidence>
<dbReference type="AlphaFoldDB" id="A0A834SIH6"/>
<keyword evidence="2 10" id="KW-0805">Transcription regulation</keyword>
<dbReference type="PROSITE" id="PS00027">
    <property type="entry name" value="HOMEOBOX_1"/>
    <property type="match status" value="1"/>
</dbReference>
<dbReference type="PANTHER" id="PTHR24326:SF176">
    <property type="entry name" value="HOMEOBOX-LEUCINE ZIPPER PROTEIN ATHB-13"/>
    <property type="match status" value="1"/>
</dbReference>
<dbReference type="SUPFAM" id="SSF46689">
    <property type="entry name" value="Homeodomain-like"/>
    <property type="match status" value="1"/>
</dbReference>
<evidence type="ECO:0000313" key="15">
    <source>
        <dbReference type="Proteomes" id="UP000634136"/>
    </source>
</evidence>
<dbReference type="GO" id="GO:0000981">
    <property type="term" value="F:DNA-binding transcription factor activity, RNA polymerase II-specific"/>
    <property type="evidence" value="ECO:0007669"/>
    <property type="project" value="UniProtKB-UniRule"/>
</dbReference>
<reference evidence="14" key="1">
    <citation type="submission" date="2020-09" db="EMBL/GenBank/DDBJ databases">
        <title>Genome-Enabled Discovery of Anthraquinone Biosynthesis in Senna tora.</title>
        <authorList>
            <person name="Kang S.-H."/>
            <person name="Pandey R.P."/>
            <person name="Lee C.-M."/>
            <person name="Sim J.-S."/>
            <person name="Jeong J.-T."/>
            <person name="Choi B.-S."/>
            <person name="Jung M."/>
            <person name="Ginzburg D."/>
            <person name="Zhao K."/>
            <person name="Won S.Y."/>
            <person name="Oh T.-J."/>
            <person name="Yu Y."/>
            <person name="Kim N.-H."/>
            <person name="Lee O.R."/>
            <person name="Lee T.-H."/>
            <person name="Bashyal P."/>
            <person name="Kim T.-S."/>
            <person name="Lee W.-H."/>
            <person name="Kawkins C."/>
            <person name="Kim C.-K."/>
            <person name="Kim J.S."/>
            <person name="Ahn B.O."/>
            <person name="Rhee S.Y."/>
            <person name="Sohng J.K."/>
        </authorList>
    </citation>
    <scope>NUCLEOTIDE SEQUENCE</scope>
    <source>
        <tissue evidence="14">Leaf</tissue>
    </source>
</reference>
<accession>A0A834SIH6</accession>
<evidence type="ECO:0000256" key="2">
    <source>
        <dbReference type="ARBA" id="ARBA00023015"/>
    </source>
</evidence>
<dbReference type="InterPro" id="IPR017970">
    <property type="entry name" value="Homeobox_CS"/>
</dbReference>
<feature type="coiled-coil region" evidence="11">
    <location>
        <begin position="163"/>
        <end position="190"/>
    </location>
</feature>
<keyword evidence="15" id="KW-1185">Reference proteome</keyword>
<evidence type="ECO:0000256" key="3">
    <source>
        <dbReference type="ARBA" id="ARBA00023125"/>
    </source>
</evidence>
<evidence type="ECO:0000256" key="12">
    <source>
        <dbReference type="SAM" id="MobiDB-lite"/>
    </source>
</evidence>
<comment type="subcellular location">
    <subcellularLocation>
        <location evidence="1 8 9">Nucleus</location>
    </subcellularLocation>
</comment>
<keyword evidence="5 10" id="KW-0804">Transcription</keyword>
<evidence type="ECO:0000256" key="10">
    <source>
        <dbReference type="RuleBase" id="RU369038"/>
    </source>
</evidence>
<dbReference type="InterPro" id="IPR000047">
    <property type="entry name" value="HTH_motif"/>
</dbReference>
<evidence type="ECO:0000256" key="11">
    <source>
        <dbReference type="SAM" id="Coils"/>
    </source>
</evidence>
<dbReference type="InterPro" id="IPR009057">
    <property type="entry name" value="Homeodomain-like_sf"/>
</dbReference>
<dbReference type="Proteomes" id="UP000634136">
    <property type="component" value="Unassembled WGS sequence"/>
</dbReference>
<evidence type="ECO:0000256" key="5">
    <source>
        <dbReference type="ARBA" id="ARBA00023163"/>
    </source>
</evidence>
<evidence type="ECO:0000256" key="7">
    <source>
        <dbReference type="ARBA" id="ARBA00025748"/>
    </source>
</evidence>
<keyword evidence="11" id="KW-0175">Coiled coil</keyword>
<evidence type="ECO:0000313" key="14">
    <source>
        <dbReference type="EMBL" id="KAF7802963.1"/>
    </source>
</evidence>
<keyword evidence="3 8" id="KW-0238">DNA-binding</keyword>
<feature type="region of interest" description="Disordered" evidence="12">
    <location>
        <begin position="221"/>
        <end position="270"/>
    </location>
</feature>
<evidence type="ECO:0000256" key="9">
    <source>
        <dbReference type="RuleBase" id="RU000682"/>
    </source>
</evidence>
<dbReference type="InterPro" id="IPR003106">
    <property type="entry name" value="Leu_zip_homeo"/>
</dbReference>
<evidence type="ECO:0000259" key="13">
    <source>
        <dbReference type="PROSITE" id="PS50071"/>
    </source>
</evidence>
<feature type="domain" description="Homeobox" evidence="13">
    <location>
        <begin position="104"/>
        <end position="164"/>
    </location>
</feature>
<feature type="compositionally biased region" description="Basic and acidic residues" evidence="12">
    <location>
        <begin position="304"/>
        <end position="313"/>
    </location>
</feature>
<dbReference type="GO" id="GO:0045893">
    <property type="term" value="P:positive regulation of DNA-templated transcription"/>
    <property type="evidence" value="ECO:0007669"/>
    <property type="project" value="TreeGrafter"/>
</dbReference>
<comment type="similarity">
    <text evidence="7 10">Belongs to the HD-ZIP homeobox family. Class I subfamily.</text>
</comment>
<proteinExistence type="inferred from homology"/>
<sequence>MAFPPPHTFMFHHEDHHQDPPFPPLLPPQHFQTPPRTIGTDPSQDRSDGCAAVSFGSLRRGGGGFMMKRSMSFNNCEELMAMSTGCGDDEVSDDGSVQLAGGGGGGGEKKKRLNVEQVKALERSFEVGNKLEPERKMELAKALGLQPRQIAIWFQNRRARWKTKSLEKDYDLLKKQFDSLKQDNDALKIHNQKLHAQLQAMMKGRDHQSCELGAVREMMKKEREGSWSNGSTDNSSDMINLDLSTTTPECSQSHHHHHHQNNNNNGINKPTITQLLHFSSRSDIQDDHTFSNMFNHNNNNNNINDDHHHRHEEDDQQQNFWTWPDQHHNFH</sequence>
<evidence type="ECO:0000256" key="6">
    <source>
        <dbReference type="ARBA" id="ARBA00023242"/>
    </source>
</evidence>
<feature type="region of interest" description="Disordered" evidence="12">
    <location>
        <begin position="287"/>
        <end position="316"/>
    </location>
</feature>
<dbReference type="CDD" id="cd00086">
    <property type="entry name" value="homeodomain"/>
    <property type="match status" value="1"/>
</dbReference>
<dbReference type="Gene3D" id="1.10.10.60">
    <property type="entry name" value="Homeodomain-like"/>
    <property type="match status" value="1"/>
</dbReference>
<dbReference type="PRINTS" id="PR00031">
    <property type="entry name" value="HTHREPRESSR"/>
</dbReference>
<feature type="compositionally biased region" description="Polar residues" evidence="12">
    <location>
        <begin position="226"/>
        <end position="250"/>
    </location>
</feature>
<dbReference type="GO" id="GO:0005634">
    <property type="term" value="C:nucleus"/>
    <property type="evidence" value="ECO:0007669"/>
    <property type="project" value="UniProtKB-SubCell"/>
</dbReference>
<protein>
    <recommendedName>
        <fullName evidence="10">Homeobox-leucine zipper protein</fullName>
    </recommendedName>
    <alternativeName>
        <fullName evidence="10">HD-ZIP protein</fullName>
    </alternativeName>
    <alternativeName>
        <fullName evidence="10">Homeodomain transcription factor</fullName>
    </alternativeName>
</protein>
<dbReference type="InterPro" id="IPR045224">
    <property type="entry name" value="HDZip_class_I_plant"/>
</dbReference>
<dbReference type="Pfam" id="PF00046">
    <property type="entry name" value="Homeodomain"/>
    <property type="match status" value="1"/>
</dbReference>
<organism evidence="14 15">
    <name type="scientific">Senna tora</name>
    <dbReference type="NCBI Taxonomy" id="362788"/>
    <lineage>
        <taxon>Eukaryota</taxon>
        <taxon>Viridiplantae</taxon>
        <taxon>Streptophyta</taxon>
        <taxon>Embryophyta</taxon>
        <taxon>Tracheophyta</taxon>
        <taxon>Spermatophyta</taxon>
        <taxon>Magnoliopsida</taxon>
        <taxon>eudicotyledons</taxon>
        <taxon>Gunneridae</taxon>
        <taxon>Pentapetalae</taxon>
        <taxon>rosids</taxon>
        <taxon>fabids</taxon>
        <taxon>Fabales</taxon>
        <taxon>Fabaceae</taxon>
        <taxon>Caesalpinioideae</taxon>
        <taxon>Cassia clade</taxon>
        <taxon>Senna</taxon>
    </lineage>
</organism>
<dbReference type="Pfam" id="PF02183">
    <property type="entry name" value="HALZ"/>
    <property type="match status" value="1"/>
</dbReference>
<evidence type="ECO:0000256" key="1">
    <source>
        <dbReference type="ARBA" id="ARBA00004123"/>
    </source>
</evidence>
<dbReference type="SMART" id="SM00389">
    <property type="entry name" value="HOX"/>
    <property type="match status" value="1"/>
</dbReference>
<evidence type="ECO:0000256" key="4">
    <source>
        <dbReference type="ARBA" id="ARBA00023155"/>
    </source>
</evidence>
<name>A0A834SIH6_9FABA</name>
<dbReference type="EMBL" id="JAAIUW010000013">
    <property type="protein sequence ID" value="KAF7802963.1"/>
    <property type="molecule type" value="Genomic_DNA"/>
</dbReference>
<dbReference type="PROSITE" id="PS50071">
    <property type="entry name" value="HOMEOBOX_2"/>
    <property type="match status" value="1"/>
</dbReference>
<keyword evidence="6 8" id="KW-0539">Nucleus</keyword>
<comment type="function">
    <text evidence="10">Transcription factor.</text>
</comment>
<dbReference type="FunFam" id="1.10.10.60:FF:000200">
    <property type="entry name" value="Homeobox-leucine zipper protein ATHB-13"/>
    <property type="match status" value="1"/>
</dbReference>
<keyword evidence="4 8" id="KW-0371">Homeobox</keyword>
<feature type="DNA-binding region" description="Homeobox" evidence="8">
    <location>
        <begin position="106"/>
        <end position="165"/>
    </location>
</feature>
<dbReference type="PANTHER" id="PTHR24326">
    <property type="entry name" value="HOMEOBOX-LEUCINE ZIPPER PROTEIN"/>
    <property type="match status" value="1"/>
</dbReference>